<dbReference type="EMBL" id="ML994123">
    <property type="protein sequence ID" value="KAF2198723.1"/>
    <property type="molecule type" value="Genomic_DNA"/>
</dbReference>
<evidence type="ECO:0000259" key="4">
    <source>
        <dbReference type="SMART" id="SM00829"/>
    </source>
</evidence>
<dbReference type="InterPro" id="IPR036291">
    <property type="entry name" value="NAD(P)-bd_dom_sf"/>
</dbReference>
<dbReference type="PANTHER" id="PTHR45348">
    <property type="entry name" value="HYPOTHETICAL OXIDOREDUCTASE (EUROFUNG)"/>
    <property type="match status" value="1"/>
</dbReference>
<evidence type="ECO:0000256" key="1">
    <source>
        <dbReference type="ARBA" id="ARBA00008072"/>
    </source>
</evidence>
<keyword evidence="6" id="KW-1185">Reference proteome</keyword>
<organism evidence="5 6">
    <name type="scientific">Delitschia confertaspora ATCC 74209</name>
    <dbReference type="NCBI Taxonomy" id="1513339"/>
    <lineage>
        <taxon>Eukaryota</taxon>
        <taxon>Fungi</taxon>
        <taxon>Dikarya</taxon>
        <taxon>Ascomycota</taxon>
        <taxon>Pezizomycotina</taxon>
        <taxon>Dothideomycetes</taxon>
        <taxon>Pleosporomycetidae</taxon>
        <taxon>Pleosporales</taxon>
        <taxon>Delitschiaceae</taxon>
        <taxon>Delitschia</taxon>
    </lineage>
</organism>
<proteinExistence type="inferred from homology"/>
<dbReference type="Pfam" id="PF08240">
    <property type="entry name" value="ADH_N"/>
    <property type="match status" value="1"/>
</dbReference>
<sequence length="332" mass="36416">MATHHAVATVSLKQLAVIEAPTIASTEDEVRIRVHWVASTPLDLHQTDGGLLVTYPQVLGGGVASTVIEVGSEAKRLRKEKGHQEFVTAPEWLFGKIPDGSSMQETVTLPNNLVTVFHSLTLSNYIPHNVKDPILVWGGASSVGQYAVQVLRYYGYNNIFVTTSTKHHKLLMSHGAAKAFHYCDEDVVAAILEAATEAQGDGIMTPVPLTLDCIGSLKGSMKPISRIAKSGTRAAVLLPVVVREGRETDGPVYGMDVQECVTWAEGVEARGVRTHSYLENDFFKYHLQPDIMPTMLKEGIVSPNKQRIIEGGSLLERAERALIELRRKRGQW</sequence>
<dbReference type="CDD" id="cd08249">
    <property type="entry name" value="enoyl_reductase_like"/>
    <property type="match status" value="1"/>
</dbReference>
<dbReference type="InterPro" id="IPR020843">
    <property type="entry name" value="ER"/>
</dbReference>
<dbReference type="GO" id="GO:0016651">
    <property type="term" value="F:oxidoreductase activity, acting on NAD(P)H"/>
    <property type="evidence" value="ECO:0007669"/>
    <property type="project" value="InterPro"/>
</dbReference>
<evidence type="ECO:0000256" key="3">
    <source>
        <dbReference type="ARBA" id="ARBA00023002"/>
    </source>
</evidence>
<comment type="caution">
    <text evidence="5">The sequence shown here is derived from an EMBL/GenBank/DDBJ whole genome shotgun (WGS) entry which is preliminary data.</text>
</comment>
<protein>
    <submittedName>
        <fullName evidence="5">GroES-like protein</fullName>
    </submittedName>
</protein>
<dbReference type="Gene3D" id="3.40.50.720">
    <property type="entry name" value="NAD(P)-binding Rossmann-like Domain"/>
    <property type="match status" value="1"/>
</dbReference>
<dbReference type="InterPro" id="IPR047122">
    <property type="entry name" value="Trans-enoyl_RdTase-like"/>
</dbReference>
<keyword evidence="3" id="KW-0560">Oxidoreductase</keyword>
<dbReference type="PANTHER" id="PTHR45348:SF3">
    <property type="entry name" value="ENOYL REDUCTASE (ER) DOMAIN-CONTAINING PROTEIN"/>
    <property type="match status" value="1"/>
</dbReference>
<comment type="subunit">
    <text evidence="2">Monomer.</text>
</comment>
<comment type="similarity">
    <text evidence="1">Belongs to the zinc-containing alcohol dehydrogenase family.</text>
</comment>
<dbReference type="OrthoDB" id="9992527at2759"/>
<dbReference type="SUPFAM" id="SSF51735">
    <property type="entry name" value="NAD(P)-binding Rossmann-fold domains"/>
    <property type="match status" value="1"/>
</dbReference>
<dbReference type="AlphaFoldDB" id="A0A9P4JFY4"/>
<evidence type="ECO:0000256" key="2">
    <source>
        <dbReference type="ARBA" id="ARBA00011245"/>
    </source>
</evidence>
<evidence type="ECO:0000313" key="6">
    <source>
        <dbReference type="Proteomes" id="UP000799536"/>
    </source>
</evidence>
<dbReference type="Gene3D" id="3.90.180.10">
    <property type="entry name" value="Medium-chain alcohol dehydrogenases, catalytic domain"/>
    <property type="match status" value="1"/>
</dbReference>
<gene>
    <name evidence="5" type="ORF">GQ43DRAFT_457660</name>
</gene>
<dbReference type="InterPro" id="IPR011032">
    <property type="entry name" value="GroES-like_sf"/>
</dbReference>
<reference evidence="5" key="1">
    <citation type="journal article" date="2020" name="Stud. Mycol.">
        <title>101 Dothideomycetes genomes: a test case for predicting lifestyles and emergence of pathogens.</title>
        <authorList>
            <person name="Haridas S."/>
            <person name="Albert R."/>
            <person name="Binder M."/>
            <person name="Bloem J."/>
            <person name="Labutti K."/>
            <person name="Salamov A."/>
            <person name="Andreopoulos B."/>
            <person name="Baker S."/>
            <person name="Barry K."/>
            <person name="Bills G."/>
            <person name="Bluhm B."/>
            <person name="Cannon C."/>
            <person name="Castanera R."/>
            <person name="Culley D."/>
            <person name="Daum C."/>
            <person name="Ezra D."/>
            <person name="Gonzalez J."/>
            <person name="Henrissat B."/>
            <person name="Kuo A."/>
            <person name="Liang C."/>
            <person name="Lipzen A."/>
            <person name="Lutzoni F."/>
            <person name="Magnuson J."/>
            <person name="Mondo S."/>
            <person name="Nolan M."/>
            <person name="Ohm R."/>
            <person name="Pangilinan J."/>
            <person name="Park H.-J."/>
            <person name="Ramirez L."/>
            <person name="Alfaro M."/>
            <person name="Sun H."/>
            <person name="Tritt A."/>
            <person name="Yoshinaga Y."/>
            <person name="Zwiers L.-H."/>
            <person name="Turgeon B."/>
            <person name="Goodwin S."/>
            <person name="Spatafora J."/>
            <person name="Crous P."/>
            <person name="Grigoriev I."/>
        </authorList>
    </citation>
    <scope>NUCLEOTIDE SEQUENCE</scope>
    <source>
        <strain evidence="5">ATCC 74209</strain>
    </source>
</reference>
<dbReference type="Proteomes" id="UP000799536">
    <property type="component" value="Unassembled WGS sequence"/>
</dbReference>
<dbReference type="InterPro" id="IPR013154">
    <property type="entry name" value="ADH-like_N"/>
</dbReference>
<dbReference type="SUPFAM" id="SSF50129">
    <property type="entry name" value="GroES-like"/>
    <property type="match status" value="1"/>
</dbReference>
<feature type="domain" description="Enoyl reductase (ER)" evidence="4">
    <location>
        <begin position="10"/>
        <end position="238"/>
    </location>
</feature>
<evidence type="ECO:0000313" key="5">
    <source>
        <dbReference type="EMBL" id="KAF2198723.1"/>
    </source>
</evidence>
<name>A0A9P4JFY4_9PLEO</name>
<accession>A0A9P4JFY4</accession>
<dbReference type="SMART" id="SM00829">
    <property type="entry name" value="PKS_ER"/>
    <property type="match status" value="1"/>
</dbReference>